<sequence>MAFLIPRRAALTAAALLALASGCGDGTSRGTPDRDKPSATPAAPARRGFTLLATGDLLIHASVIRQARADAGGDGYDFRPMLAADEELVSSADVAICHMETVYGGDGGPYTGYPSFQSPPQIARAARDLGYDSCSTASNHTLDAGAEGVTRTLDAMDRAGLRHAGSARSAREARARTVLTAGGAEVVQLAYTYGTNGIPVPDGKPWLVNRIDPERIVRDARAARRAGADVVVVSLHWGTEWQEAPDAFQRRVARALTASSTGGRRDIDVLIGTHAHVPQPYEKVNGVWVVYGMGDQLAGVMPDPRGQLSSAARFTFTPPARPGAAWTVSKAEFIPHLVDNDPIRVVNLPRALERKPGDPRYTEALAAVRKTVLARGADRDGLTMGR</sequence>
<dbReference type="SMART" id="SM00854">
    <property type="entry name" value="PGA_cap"/>
    <property type="match status" value="1"/>
</dbReference>
<dbReference type="SUPFAM" id="SSF56300">
    <property type="entry name" value="Metallo-dependent phosphatases"/>
    <property type="match status" value="1"/>
</dbReference>
<comment type="caution">
    <text evidence="5">The sequence shown here is derived from an EMBL/GenBank/DDBJ whole genome shotgun (WGS) entry which is preliminary data.</text>
</comment>
<feature type="signal peptide" evidence="3">
    <location>
        <begin position="1"/>
        <end position="20"/>
    </location>
</feature>
<keyword evidence="3" id="KW-0732">Signal</keyword>
<proteinExistence type="inferred from homology"/>
<evidence type="ECO:0000256" key="2">
    <source>
        <dbReference type="SAM" id="MobiDB-lite"/>
    </source>
</evidence>
<evidence type="ECO:0000313" key="6">
    <source>
        <dbReference type="Proteomes" id="UP000807371"/>
    </source>
</evidence>
<feature type="chain" id="PRO_5045755289" evidence="3">
    <location>
        <begin position="21"/>
        <end position="386"/>
    </location>
</feature>
<evidence type="ECO:0000259" key="4">
    <source>
        <dbReference type="SMART" id="SM00854"/>
    </source>
</evidence>
<dbReference type="CDD" id="cd07381">
    <property type="entry name" value="MPP_CapA"/>
    <property type="match status" value="1"/>
</dbReference>
<evidence type="ECO:0000313" key="5">
    <source>
        <dbReference type="EMBL" id="MBH5338274.1"/>
    </source>
</evidence>
<feature type="region of interest" description="Disordered" evidence="2">
    <location>
        <begin position="25"/>
        <end position="44"/>
    </location>
</feature>
<dbReference type="Gene3D" id="3.60.21.10">
    <property type="match status" value="1"/>
</dbReference>
<accession>A0ABS0NST5</accession>
<dbReference type="InterPro" id="IPR052169">
    <property type="entry name" value="CW_Biosynth-Accessory"/>
</dbReference>
<reference evidence="5 6" key="1">
    <citation type="submission" date="2020-09" db="EMBL/GenBank/DDBJ databases">
        <title>Biosynthesis of the nuclear factor of activated T cells inhibitor NFAT-133 and its congeners in Streptomyces pactum.</title>
        <authorList>
            <person name="Zhou W."/>
            <person name="Posri P."/>
            <person name="Abugrain M.E."/>
            <person name="Weisberg A.J."/>
            <person name="Chang J.H."/>
            <person name="Mahmud T."/>
        </authorList>
    </citation>
    <scope>NUCLEOTIDE SEQUENCE [LARGE SCALE GENOMIC DNA]</scope>
    <source>
        <strain evidence="5 6">ATCC 27456</strain>
    </source>
</reference>
<feature type="domain" description="Capsule synthesis protein CapA" evidence="4">
    <location>
        <begin position="50"/>
        <end position="300"/>
    </location>
</feature>
<dbReference type="InterPro" id="IPR019079">
    <property type="entry name" value="Capsule_synth_CapA"/>
</dbReference>
<evidence type="ECO:0000256" key="3">
    <source>
        <dbReference type="SAM" id="SignalP"/>
    </source>
</evidence>
<dbReference type="PROSITE" id="PS51257">
    <property type="entry name" value="PROKAR_LIPOPROTEIN"/>
    <property type="match status" value="1"/>
</dbReference>
<protein>
    <submittedName>
        <fullName evidence="5">CapA family protein</fullName>
    </submittedName>
</protein>
<dbReference type="Pfam" id="PF09587">
    <property type="entry name" value="PGA_cap"/>
    <property type="match status" value="1"/>
</dbReference>
<dbReference type="PANTHER" id="PTHR33393">
    <property type="entry name" value="POLYGLUTAMINE SYNTHESIS ACCESSORY PROTEIN RV0574C-RELATED"/>
    <property type="match status" value="1"/>
</dbReference>
<name>A0ABS0NST5_9ACTN</name>
<keyword evidence="6" id="KW-1185">Reference proteome</keyword>
<gene>
    <name evidence="5" type="ORF">IHE55_27210</name>
</gene>
<dbReference type="PANTHER" id="PTHR33393:SF13">
    <property type="entry name" value="PGA BIOSYNTHESIS PROTEIN CAPA"/>
    <property type="match status" value="1"/>
</dbReference>
<evidence type="ECO:0000256" key="1">
    <source>
        <dbReference type="ARBA" id="ARBA00005662"/>
    </source>
</evidence>
<comment type="similarity">
    <text evidence="1">Belongs to the CapA family.</text>
</comment>
<dbReference type="EMBL" id="JACYXC010000001">
    <property type="protein sequence ID" value="MBH5338274.1"/>
    <property type="molecule type" value="Genomic_DNA"/>
</dbReference>
<dbReference type="InterPro" id="IPR029052">
    <property type="entry name" value="Metallo-depent_PP-like"/>
</dbReference>
<dbReference type="Proteomes" id="UP000807371">
    <property type="component" value="Unassembled WGS sequence"/>
</dbReference>
<organism evidence="5 6">
    <name type="scientific">Streptomyces pactum</name>
    <dbReference type="NCBI Taxonomy" id="68249"/>
    <lineage>
        <taxon>Bacteria</taxon>
        <taxon>Bacillati</taxon>
        <taxon>Actinomycetota</taxon>
        <taxon>Actinomycetes</taxon>
        <taxon>Kitasatosporales</taxon>
        <taxon>Streptomycetaceae</taxon>
        <taxon>Streptomyces</taxon>
    </lineage>
</organism>
<dbReference type="RefSeq" id="WP_197991456.1">
    <property type="nucleotide sequence ID" value="NZ_JACYXC010000001.1"/>
</dbReference>